<dbReference type="GO" id="GO:0004777">
    <property type="term" value="F:succinate-semialdehyde dehydrogenase (NAD+) activity"/>
    <property type="evidence" value="ECO:0007669"/>
    <property type="project" value="TreeGrafter"/>
</dbReference>
<evidence type="ECO:0000313" key="8">
    <source>
        <dbReference type="EMBL" id="KAK3856969.1"/>
    </source>
</evidence>
<dbReference type="InterPro" id="IPR016162">
    <property type="entry name" value="Ald_DH_N"/>
</dbReference>
<evidence type="ECO:0000256" key="2">
    <source>
        <dbReference type="ARBA" id="ARBA00009986"/>
    </source>
</evidence>
<dbReference type="FunFam" id="3.40.605.10:FF:000005">
    <property type="entry name" value="Succinate-semialdehyde dehydrogenase I"/>
    <property type="match status" value="1"/>
</dbReference>
<dbReference type="PROSITE" id="PS00687">
    <property type="entry name" value="ALDEHYDE_DEHYDR_GLU"/>
    <property type="match status" value="1"/>
</dbReference>
<evidence type="ECO:0000313" key="9">
    <source>
        <dbReference type="Proteomes" id="UP001286313"/>
    </source>
</evidence>
<dbReference type="GO" id="GO:0009450">
    <property type="term" value="P:gamma-aminobutyric acid catabolic process"/>
    <property type="evidence" value="ECO:0007669"/>
    <property type="project" value="TreeGrafter"/>
</dbReference>
<dbReference type="CDD" id="cd07103">
    <property type="entry name" value="ALDH_F5_SSADH_GabD"/>
    <property type="match status" value="1"/>
</dbReference>
<dbReference type="InterPro" id="IPR016163">
    <property type="entry name" value="Ald_DH_C"/>
</dbReference>
<feature type="domain" description="Aldehyde dehydrogenase" evidence="7">
    <location>
        <begin position="451"/>
        <end position="860"/>
    </location>
</feature>
<dbReference type="InterPro" id="IPR015590">
    <property type="entry name" value="Aldehyde_DH_dom"/>
</dbReference>
<dbReference type="GO" id="GO:0005739">
    <property type="term" value="C:mitochondrion"/>
    <property type="evidence" value="ECO:0007669"/>
    <property type="project" value="TreeGrafter"/>
</dbReference>
<keyword evidence="3 5" id="KW-0560">Oxidoreductase</keyword>
<organism evidence="8 9">
    <name type="scientific">Petrolisthes cinctipes</name>
    <name type="common">Flat porcelain crab</name>
    <dbReference type="NCBI Taxonomy" id="88211"/>
    <lineage>
        <taxon>Eukaryota</taxon>
        <taxon>Metazoa</taxon>
        <taxon>Ecdysozoa</taxon>
        <taxon>Arthropoda</taxon>
        <taxon>Crustacea</taxon>
        <taxon>Multicrustacea</taxon>
        <taxon>Malacostraca</taxon>
        <taxon>Eumalacostraca</taxon>
        <taxon>Eucarida</taxon>
        <taxon>Decapoda</taxon>
        <taxon>Pleocyemata</taxon>
        <taxon>Anomura</taxon>
        <taxon>Galatheoidea</taxon>
        <taxon>Porcellanidae</taxon>
        <taxon>Petrolisthes</taxon>
    </lineage>
</organism>
<proteinExistence type="inferred from homology"/>
<dbReference type="InterPro" id="IPR029510">
    <property type="entry name" value="Ald_DH_CS_GLU"/>
</dbReference>
<evidence type="ECO:0000256" key="6">
    <source>
        <dbReference type="SAM" id="MobiDB-lite"/>
    </source>
</evidence>
<protein>
    <recommendedName>
        <fullName evidence="7">Aldehyde dehydrogenase domain-containing protein</fullName>
    </recommendedName>
</protein>
<dbReference type="Gene3D" id="3.40.309.10">
    <property type="entry name" value="Aldehyde Dehydrogenase, Chain A, domain 2"/>
    <property type="match status" value="1"/>
</dbReference>
<dbReference type="Proteomes" id="UP001286313">
    <property type="component" value="Unassembled WGS sequence"/>
</dbReference>
<evidence type="ECO:0000256" key="5">
    <source>
        <dbReference type="RuleBase" id="RU003345"/>
    </source>
</evidence>
<comment type="similarity">
    <text evidence="2 5">Belongs to the aldehyde dehydrogenase family.</text>
</comment>
<accession>A0AAE1BX25</accession>
<feature type="compositionally biased region" description="Low complexity" evidence="6">
    <location>
        <begin position="349"/>
        <end position="368"/>
    </location>
</feature>
<feature type="active site" evidence="4">
    <location>
        <position position="690"/>
    </location>
</feature>
<evidence type="ECO:0000256" key="1">
    <source>
        <dbReference type="ARBA" id="ARBA00005176"/>
    </source>
</evidence>
<feature type="region of interest" description="Disordered" evidence="6">
    <location>
        <begin position="345"/>
        <end position="368"/>
    </location>
</feature>
<dbReference type="PANTHER" id="PTHR43353">
    <property type="entry name" value="SUCCINATE-SEMIALDEHYDE DEHYDROGENASE, MITOCHONDRIAL"/>
    <property type="match status" value="1"/>
</dbReference>
<dbReference type="InterPro" id="IPR050740">
    <property type="entry name" value="Aldehyde_DH_Superfamily"/>
</dbReference>
<dbReference type="SUPFAM" id="SSF53720">
    <property type="entry name" value="ALDH-like"/>
    <property type="match status" value="1"/>
</dbReference>
<reference evidence="8" key="1">
    <citation type="submission" date="2023-10" db="EMBL/GenBank/DDBJ databases">
        <title>Genome assemblies of two species of porcelain crab, Petrolisthes cinctipes and Petrolisthes manimaculis (Anomura: Porcellanidae).</title>
        <authorList>
            <person name="Angst P."/>
        </authorList>
    </citation>
    <scope>NUCLEOTIDE SEQUENCE</scope>
    <source>
        <strain evidence="8">PB745_01</strain>
        <tissue evidence="8">Gill</tissue>
    </source>
</reference>
<gene>
    <name evidence="8" type="ORF">Pcinc_036752</name>
</gene>
<evidence type="ECO:0000256" key="4">
    <source>
        <dbReference type="PROSITE-ProRule" id="PRU10007"/>
    </source>
</evidence>
<dbReference type="PANTHER" id="PTHR43353:SF5">
    <property type="entry name" value="SUCCINATE-SEMIALDEHYDE DEHYDROGENASE, MITOCHONDRIAL"/>
    <property type="match status" value="1"/>
</dbReference>
<comment type="caution">
    <text evidence="8">The sequence shown here is derived from an EMBL/GenBank/DDBJ whole genome shotgun (WGS) entry which is preliminary data.</text>
</comment>
<dbReference type="FunFam" id="3.40.309.10:FF:000004">
    <property type="entry name" value="Succinate-semialdehyde dehydrogenase I"/>
    <property type="match status" value="1"/>
</dbReference>
<dbReference type="Gene3D" id="3.40.605.10">
    <property type="entry name" value="Aldehyde Dehydrogenase, Chain A, domain 1"/>
    <property type="match status" value="1"/>
</dbReference>
<evidence type="ECO:0000256" key="3">
    <source>
        <dbReference type="ARBA" id="ARBA00023002"/>
    </source>
</evidence>
<keyword evidence="9" id="KW-1185">Reference proteome</keyword>
<dbReference type="InterPro" id="IPR016161">
    <property type="entry name" value="Ald_DH/histidinol_DH"/>
</dbReference>
<comment type="pathway">
    <text evidence="1">Amino-acid degradation; 4-aminobutanoate degradation.</text>
</comment>
<dbReference type="EMBL" id="JAWQEG010005738">
    <property type="protein sequence ID" value="KAK3856969.1"/>
    <property type="molecule type" value="Genomic_DNA"/>
</dbReference>
<feature type="non-terminal residue" evidence="8">
    <location>
        <position position="861"/>
    </location>
</feature>
<dbReference type="AlphaFoldDB" id="A0AAE1BX25"/>
<evidence type="ECO:0000259" key="7">
    <source>
        <dbReference type="Pfam" id="PF00171"/>
    </source>
</evidence>
<sequence>MMLSGTMIRRSVSGVCGMRRSVSGVCGMSRSDNGVCSMSRSVDGVCGMSTSGYGVCGMRRSVDGVCGMSTSGYGVCSMRRSVDGVCGMSTSGYGVCGMRRSVDGVCGMSTSGYGVCGMRRSVDRVCGMSRSDNGVCGMSRNVDRVCGMSRSVSGVCGMRRSVNGVCGMRRSVDGVCGMGRSVDRVCGMSTSGYGVCGMRRSDNGVRGMSTSVSGVCGMSTSDNGVRGMRRSGYGVCSMSTSGYGVCSTSVDRVCGMSTSGYGVRGMSRSDNGVCGMRRSGYGVRGMRSGGYGVCGMSRSDNGVCGMSTSGYGVCGMSTSVDGVRGMGRSDNGVCGMRRSVDGVRGMSTSGYGVRGMSRSVSGVRGMSRSDNGVCGMSRNVSGVCGMSTSDNGVRGMSTSGYGVCGMSRNVDRVCGMTRSDNGVRGMSRSGYGVRGMSSSLLHNQGYIDGRWVDADSGKTFPVTNPVNGEVLSNVADMNQKDTQTAIDAAHNAFITWKTTTAKERGVLLRRWYELLETHKDDLAHLMTSECGKPLAESKGEVTYGSGFLEFYSEEARRIYGEVIPSPHTSKEMLFIRQPIGVASLITPWNFPNAMITRKAGAALASGCTCVVKPAEDTPLSALAIAHLAHEAGIPPGVFNVVTSSRTNTPDVGKLMCTSSKVAGVSFTGSTAVGKLLYEWCAGGVKRIGLELGGNAAFIVFNSANITAAVDGLINAKFRNAGQTCISANRILVQSDIYDEFVCGVKAAMEERLVMGDGAREGVNQGPLINANQYKRVERIVEESVKCGAELVLGGSKAELGGLFYPPTILTNVKPNMPCFTEEIFGPVVAIRKFNTEDEAVTEANASNNGLAAYFYSQNVSQ</sequence>
<dbReference type="Pfam" id="PF00171">
    <property type="entry name" value="Aldedh"/>
    <property type="match status" value="1"/>
</dbReference>
<name>A0AAE1BX25_PETCI</name>